<dbReference type="Pfam" id="PF07702">
    <property type="entry name" value="UTRA"/>
    <property type="match status" value="1"/>
</dbReference>
<evidence type="ECO:0000313" key="6">
    <source>
        <dbReference type="Proteomes" id="UP000824189"/>
    </source>
</evidence>
<dbReference type="InterPro" id="IPR011663">
    <property type="entry name" value="UTRA"/>
</dbReference>
<dbReference type="AlphaFoldDB" id="A0A9D1URM2"/>
<dbReference type="Proteomes" id="UP000824189">
    <property type="component" value="Unassembled WGS sequence"/>
</dbReference>
<dbReference type="SUPFAM" id="SSF64288">
    <property type="entry name" value="Chorismate lyase-like"/>
    <property type="match status" value="1"/>
</dbReference>
<evidence type="ECO:0000256" key="3">
    <source>
        <dbReference type="ARBA" id="ARBA00023163"/>
    </source>
</evidence>
<reference evidence="5" key="1">
    <citation type="journal article" date="2021" name="PeerJ">
        <title>Extensive microbial diversity within the chicken gut microbiome revealed by metagenomics and culture.</title>
        <authorList>
            <person name="Gilroy R."/>
            <person name="Ravi A."/>
            <person name="Getino M."/>
            <person name="Pursley I."/>
            <person name="Horton D.L."/>
            <person name="Alikhan N.F."/>
            <person name="Baker D."/>
            <person name="Gharbi K."/>
            <person name="Hall N."/>
            <person name="Watson M."/>
            <person name="Adriaenssens E.M."/>
            <person name="Foster-Nyarko E."/>
            <person name="Jarju S."/>
            <person name="Secka A."/>
            <person name="Antonio M."/>
            <person name="Oren A."/>
            <person name="Chaudhuri R.R."/>
            <person name="La Ragione R."/>
            <person name="Hildebrand F."/>
            <person name="Pallen M.J."/>
        </authorList>
    </citation>
    <scope>NUCLEOTIDE SEQUENCE</scope>
    <source>
        <strain evidence="5">4376</strain>
    </source>
</reference>
<keyword evidence="3" id="KW-0804">Transcription</keyword>
<keyword evidence="2" id="KW-0238">DNA-binding</keyword>
<comment type="caution">
    <text evidence="5">The sequence shown here is derived from an EMBL/GenBank/DDBJ whole genome shotgun (WGS) entry which is preliminary data.</text>
</comment>
<dbReference type="PANTHER" id="PTHR44846:SF1">
    <property type="entry name" value="MANNOSYL-D-GLYCERATE TRANSPORT_METABOLISM SYSTEM REPRESSOR MNGR-RELATED"/>
    <property type="match status" value="1"/>
</dbReference>
<proteinExistence type="predicted"/>
<dbReference type="GO" id="GO:0045892">
    <property type="term" value="P:negative regulation of DNA-templated transcription"/>
    <property type="evidence" value="ECO:0007669"/>
    <property type="project" value="TreeGrafter"/>
</dbReference>
<dbReference type="SMART" id="SM00345">
    <property type="entry name" value="HTH_GNTR"/>
    <property type="match status" value="1"/>
</dbReference>
<dbReference type="Pfam" id="PF00392">
    <property type="entry name" value="GntR"/>
    <property type="match status" value="1"/>
</dbReference>
<dbReference type="SUPFAM" id="SSF46785">
    <property type="entry name" value="Winged helix' DNA-binding domain"/>
    <property type="match status" value="1"/>
</dbReference>
<evidence type="ECO:0000256" key="1">
    <source>
        <dbReference type="ARBA" id="ARBA00023015"/>
    </source>
</evidence>
<organism evidence="5 6">
    <name type="scientific">Candidatus Corynebacterium gallistercoris</name>
    <dbReference type="NCBI Taxonomy" id="2838530"/>
    <lineage>
        <taxon>Bacteria</taxon>
        <taxon>Bacillati</taxon>
        <taxon>Actinomycetota</taxon>
        <taxon>Actinomycetes</taxon>
        <taxon>Mycobacteriales</taxon>
        <taxon>Corynebacteriaceae</taxon>
        <taxon>Corynebacterium</taxon>
    </lineage>
</organism>
<protein>
    <submittedName>
        <fullName evidence="5">GntR family transcriptional regulator</fullName>
    </submittedName>
</protein>
<dbReference type="PRINTS" id="PR00035">
    <property type="entry name" value="HTHGNTR"/>
</dbReference>
<feature type="domain" description="HTH gntR-type" evidence="4">
    <location>
        <begin position="9"/>
        <end position="77"/>
    </location>
</feature>
<dbReference type="Gene3D" id="3.40.1410.10">
    <property type="entry name" value="Chorismate lyase-like"/>
    <property type="match status" value="1"/>
</dbReference>
<accession>A0A9D1URM2</accession>
<evidence type="ECO:0000313" key="5">
    <source>
        <dbReference type="EMBL" id="HIW96466.1"/>
    </source>
</evidence>
<evidence type="ECO:0000256" key="2">
    <source>
        <dbReference type="ARBA" id="ARBA00023125"/>
    </source>
</evidence>
<dbReference type="InterPro" id="IPR028978">
    <property type="entry name" value="Chorismate_lyase_/UTRA_dom_sf"/>
</dbReference>
<sequence>MVEQTKPQPPRYVFIADAVREDIRNGVYPIGGHLPSEAELSTRFGVAPGTVRQALRVLVEEGTLGSQRGARKVVLRMPARFPGASKFRSFAQWAFSQGRQPGGHVKEQGWVKATSTDERYLRVQIGSPILAVARVRTIDGEPVMLERTRYPEWIGRKVEPMDPDSESVTNELLKRHGIKFFAADHVFSADGAGAQDAAYLPLDVGNPMLVHRRVSRDAKGTPLEMGEDRYLSQALSIAVPTTEANNSLSWTMENNFPWQ</sequence>
<dbReference type="InterPro" id="IPR050679">
    <property type="entry name" value="Bact_HTH_transcr_reg"/>
</dbReference>
<dbReference type="PROSITE" id="PS50949">
    <property type="entry name" value="HTH_GNTR"/>
    <property type="match status" value="1"/>
</dbReference>
<dbReference type="GO" id="GO:0003677">
    <property type="term" value="F:DNA binding"/>
    <property type="evidence" value="ECO:0007669"/>
    <property type="project" value="UniProtKB-KW"/>
</dbReference>
<dbReference type="InterPro" id="IPR000524">
    <property type="entry name" value="Tscrpt_reg_HTH_GntR"/>
</dbReference>
<dbReference type="SMART" id="SM00866">
    <property type="entry name" value="UTRA"/>
    <property type="match status" value="1"/>
</dbReference>
<dbReference type="CDD" id="cd07377">
    <property type="entry name" value="WHTH_GntR"/>
    <property type="match status" value="1"/>
</dbReference>
<dbReference type="Gene3D" id="1.10.10.10">
    <property type="entry name" value="Winged helix-like DNA-binding domain superfamily/Winged helix DNA-binding domain"/>
    <property type="match status" value="1"/>
</dbReference>
<dbReference type="EMBL" id="DXFZ01000101">
    <property type="protein sequence ID" value="HIW96466.1"/>
    <property type="molecule type" value="Genomic_DNA"/>
</dbReference>
<dbReference type="GO" id="GO:0003700">
    <property type="term" value="F:DNA-binding transcription factor activity"/>
    <property type="evidence" value="ECO:0007669"/>
    <property type="project" value="InterPro"/>
</dbReference>
<dbReference type="PANTHER" id="PTHR44846">
    <property type="entry name" value="MANNOSYL-D-GLYCERATE TRANSPORT/METABOLISM SYSTEM REPRESSOR MNGR-RELATED"/>
    <property type="match status" value="1"/>
</dbReference>
<dbReference type="InterPro" id="IPR036390">
    <property type="entry name" value="WH_DNA-bd_sf"/>
</dbReference>
<keyword evidence="1" id="KW-0805">Transcription regulation</keyword>
<dbReference type="InterPro" id="IPR036388">
    <property type="entry name" value="WH-like_DNA-bd_sf"/>
</dbReference>
<evidence type="ECO:0000259" key="4">
    <source>
        <dbReference type="PROSITE" id="PS50949"/>
    </source>
</evidence>
<gene>
    <name evidence="5" type="ORF">H9867_08330</name>
</gene>
<reference evidence="5" key="2">
    <citation type="submission" date="2021-04" db="EMBL/GenBank/DDBJ databases">
        <authorList>
            <person name="Gilroy R."/>
        </authorList>
    </citation>
    <scope>NUCLEOTIDE SEQUENCE</scope>
    <source>
        <strain evidence="5">4376</strain>
    </source>
</reference>
<name>A0A9D1URM2_9CORY</name>